<dbReference type="OrthoDB" id="1752139at2759"/>
<dbReference type="EMBL" id="CACVBM020001606">
    <property type="protein sequence ID" value="CAA7055041.1"/>
    <property type="molecule type" value="Genomic_DNA"/>
</dbReference>
<dbReference type="Proteomes" id="UP000467841">
    <property type="component" value="Unassembled WGS sequence"/>
</dbReference>
<accession>A0A6D2L513</accession>
<evidence type="ECO:0000313" key="2">
    <source>
        <dbReference type="EMBL" id="CAA7055041.1"/>
    </source>
</evidence>
<name>A0A6D2L513_9BRAS</name>
<comment type="caution">
    <text evidence="2">The sequence shown here is derived from an EMBL/GenBank/DDBJ whole genome shotgun (WGS) entry which is preliminary data.</text>
</comment>
<sequence>MIAMRRQSYASPEEQSAHFCQALAEHLRGQALTWFSSLRAESIDSFDDMAVAFLKQHLRFALDDLVLRKSDEDRIDHLGKFGFS</sequence>
<keyword evidence="3" id="KW-1185">Reference proteome</keyword>
<protein>
    <recommendedName>
        <fullName evidence="1">Retrotransposon gag domain-containing protein</fullName>
    </recommendedName>
</protein>
<dbReference type="InterPro" id="IPR005162">
    <property type="entry name" value="Retrotrans_gag_dom"/>
</dbReference>
<dbReference type="Pfam" id="PF03732">
    <property type="entry name" value="Retrotrans_gag"/>
    <property type="match status" value="1"/>
</dbReference>
<evidence type="ECO:0000259" key="1">
    <source>
        <dbReference type="Pfam" id="PF03732"/>
    </source>
</evidence>
<feature type="domain" description="Retrotransposon gag" evidence="1">
    <location>
        <begin position="24"/>
        <end position="61"/>
    </location>
</feature>
<organism evidence="2 3">
    <name type="scientific">Microthlaspi erraticum</name>
    <dbReference type="NCBI Taxonomy" id="1685480"/>
    <lineage>
        <taxon>Eukaryota</taxon>
        <taxon>Viridiplantae</taxon>
        <taxon>Streptophyta</taxon>
        <taxon>Embryophyta</taxon>
        <taxon>Tracheophyta</taxon>
        <taxon>Spermatophyta</taxon>
        <taxon>Magnoliopsida</taxon>
        <taxon>eudicotyledons</taxon>
        <taxon>Gunneridae</taxon>
        <taxon>Pentapetalae</taxon>
        <taxon>rosids</taxon>
        <taxon>malvids</taxon>
        <taxon>Brassicales</taxon>
        <taxon>Brassicaceae</taxon>
        <taxon>Coluteocarpeae</taxon>
        <taxon>Microthlaspi</taxon>
    </lineage>
</organism>
<dbReference type="AlphaFoldDB" id="A0A6D2L513"/>
<evidence type="ECO:0000313" key="3">
    <source>
        <dbReference type="Proteomes" id="UP000467841"/>
    </source>
</evidence>
<gene>
    <name evidence="2" type="ORF">MERR_LOCUS42277</name>
</gene>
<proteinExistence type="predicted"/>
<reference evidence="2" key="1">
    <citation type="submission" date="2020-01" db="EMBL/GenBank/DDBJ databases">
        <authorList>
            <person name="Mishra B."/>
        </authorList>
    </citation>
    <scope>NUCLEOTIDE SEQUENCE [LARGE SCALE GENOMIC DNA]</scope>
</reference>